<sequence>MPLARLRVRSVWAALTALVMILAGMGIVLLPAEPAHAATSAPATSAPATSPPATKAPETKAPATSAPGTKAPEAARAAAGAVSMTCEPGTVYSVSSSGQMRKVTKNSGVAVGDSATKQERYWTIFGWRYRDVPVTSFNGLGIGKIGSPNYAYERTDSAQTVEIYQFDTSSGTWSTTGAERTDSSIQFIGGAVDLDSSLYYFGGFTSSGSRFNVYVYNSGSKSISFKGSVDTSMGSGGRANGDMAFDSQGNLFVVRGSSNTTTVFSVTKADLAAGAGGEIKASPSGTYTTNTDVNGVAFDASGRAYLGTGSTIKTYDMPDWSNSADFASGAWSSSDLASCSSPATIALRKDVSGGRAKASDQFTLSLKQGSTDLGTATTTGSATGLQKEIVGPQPAKRGATIKFSEAGAAGANLDDYASKYSCTVDDTPISGASGEGTSGTVTIPNLGEAVVCTITNSPLTANVSIHKDVADEDGKNVKPGKDWTVGAKATATTGGITQAPTAATQKTNSSGDAKWALKFDKTTGRATIAVSETQQDGFEFASGSCGVTHLDGTKDTKKLDNEKSTNLTGIKPGDAVDCTYLNKVEDTSLTLVKKVDNKDAAGTAKDTDWTLKAVGDKATGDKTVAGKTGTKAVTDVRVKAGDYKLSELDGPEGYEASDWDCGPKNTVKTDSVTLKAGDSVTCTITNTAKTGNVTWKKTDEGGSALKGSVWTMTGPDGTAVEVEDCTAASADKCTGPDKDPAEGKFAVSGLKWGDYALVEKSAPAGYILDDTPHTFTVSGSDDELRQSIGSFTNEQKPPVALPLTGGTGSQIFIVGGAALLTAGGVGALLKGLRRRNRKN</sequence>
<dbReference type="SUPFAM" id="SSF63829">
    <property type="entry name" value="Calcium-dependent phosphotriesterase"/>
    <property type="match status" value="1"/>
</dbReference>
<dbReference type="InterPro" id="IPR013783">
    <property type="entry name" value="Ig-like_fold"/>
</dbReference>
<dbReference type="Pfam" id="PF17802">
    <property type="entry name" value="SpaA"/>
    <property type="match status" value="1"/>
</dbReference>
<dbReference type="Gene3D" id="2.60.40.10">
    <property type="entry name" value="Immunoglobulins"/>
    <property type="match status" value="1"/>
</dbReference>
<evidence type="ECO:0000256" key="4">
    <source>
        <dbReference type="ARBA" id="ARBA00023088"/>
    </source>
</evidence>
<dbReference type="EMBL" id="CP158281">
    <property type="protein sequence ID" value="XBV89023.1"/>
    <property type="molecule type" value="Genomic_DNA"/>
</dbReference>
<dbReference type="InterPro" id="IPR007110">
    <property type="entry name" value="Ig-like_dom"/>
</dbReference>
<protein>
    <submittedName>
        <fullName evidence="9">SpaA isopeptide-forming pilin-related protein</fullName>
    </submittedName>
</protein>
<dbReference type="NCBIfam" id="TIGR01167">
    <property type="entry name" value="LPXTG_anchor"/>
    <property type="match status" value="1"/>
</dbReference>
<keyword evidence="2" id="KW-0964">Secreted</keyword>
<dbReference type="Pfam" id="PF20674">
    <property type="entry name" value="SpaA_3"/>
    <property type="match status" value="1"/>
</dbReference>
<organism evidence="9">
    <name type="scientific">Brevibacterium koreense</name>
    <dbReference type="NCBI Taxonomy" id="3140787"/>
    <lineage>
        <taxon>Bacteria</taxon>
        <taxon>Bacillati</taxon>
        <taxon>Actinomycetota</taxon>
        <taxon>Actinomycetes</taxon>
        <taxon>Micrococcales</taxon>
        <taxon>Brevibacteriaceae</taxon>
        <taxon>Brevibacterium</taxon>
    </lineage>
</organism>
<keyword evidence="1" id="KW-0134">Cell wall</keyword>
<dbReference type="PROSITE" id="PS50847">
    <property type="entry name" value="GRAM_POS_ANCHORING"/>
    <property type="match status" value="1"/>
</dbReference>
<dbReference type="AlphaFoldDB" id="A0AAU7UK39"/>
<dbReference type="InterPro" id="IPR019931">
    <property type="entry name" value="LPXTG_anchor"/>
</dbReference>
<dbReference type="GO" id="GO:0005975">
    <property type="term" value="P:carbohydrate metabolic process"/>
    <property type="evidence" value="ECO:0007669"/>
    <property type="project" value="UniProtKB-ARBA"/>
</dbReference>
<gene>
    <name evidence="9" type="ORF">AAFP32_15885</name>
</gene>
<dbReference type="KEGG" id="bkr:AAFP32_15885"/>
<reference evidence="9" key="1">
    <citation type="submission" date="2024-06" db="EMBL/GenBank/DDBJ databases">
        <title>Brevibacterium koreense sp. nov., isolated from jogae-jeotgal, a Korean fermented seafood.</title>
        <authorList>
            <person name="Whon T.W."/>
            <person name="Nam S."/>
            <person name="Kim Y."/>
        </authorList>
    </citation>
    <scope>NUCLEOTIDE SEQUENCE</scope>
    <source>
        <strain evidence="9">CBA3109</strain>
    </source>
</reference>
<dbReference type="Pfam" id="PF19403">
    <property type="entry name" value="SpaA_2"/>
    <property type="match status" value="1"/>
</dbReference>
<feature type="domain" description="Gram-positive cocci surface proteins LPxTG" evidence="8">
    <location>
        <begin position="801"/>
        <end position="839"/>
    </location>
</feature>
<accession>A0AAU7UK39</accession>
<feature type="transmembrane region" description="Helical" evidence="6">
    <location>
        <begin position="811"/>
        <end position="829"/>
    </location>
</feature>
<dbReference type="RefSeq" id="WP_350269966.1">
    <property type="nucleotide sequence ID" value="NZ_CP158281.1"/>
</dbReference>
<keyword evidence="6" id="KW-1133">Transmembrane helix</keyword>
<feature type="region of interest" description="Disordered" evidence="5">
    <location>
        <begin position="41"/>
        <end position="72"/>
    </location>
</feature>
<evidence type="ECO:0000313" key="9">
    <source>
        <dbReference type="EMBL" id="XBV89023.1"/>
    </source>
</evidence>
<dbReference type="InterPro" id="IPR048834">
    <property type="entry name" value="SpaA_pre-album"/>
</dbReference>
<evidence type="ECO:0000256" key="6">
    <source>
        <dbReference type="SAM" id="Phobius"/>
    </source>
</evidence>
<feature type="domain" description="Ig-like" evidence="7">
    <location>
        <begin position="663"/>
        <end position="697"/>
    </location>
</feature>
<evidence type="ECO:0000256" key="3">
    <source>
        <dbReference type="ARBA" id="ARBA00022729"/>
    </source>
</evidence>
<keyword evidence="6" id="KW-0472">Membrane</keyword>
<evidence type="ECO:0000256" key="5">
    <source>
        <dbReference type="SAM" id="MobiDB-lite"/>
    </source>
</evidence>
<dbReference type="Pfam" id="PF00746">
    <property type="entry name" value="Gram_pos_anchor"/>
    <property type="match status" value="1"/>
</dbReference>
<proteinExistence type="predicted"/>
<dbReference type="PROSITE" id="PS50835">
    <property type="entry name" value="IG_LIKE"/>
    <property type="match status" value="1"/>
</dbReference>
<keyword evidence="4" id="KW-0572">Peptidoglycan-anchor</keyword>
<evidence type="ECO:0000259" key="8">
    <source>
        <dbReference type="PROSITE" id="PS50847"/>
    </source>
</evidence>
<keyword evidence="3" id="KW-0732">Signal</keyword>
<dbReference type="InterPro" id="IPR045826">
    <property type="entry name" value="SpaA_PFL_dom_2"/>
</dbReference>
<evidence type="ECO:0000256" key="1">
    <source>
        <dbReference type="ARBA" id="ARBA00022512"/>
    </source>
</evidence>
<name>A0AAU7UK39_9MICO</name>
<evidence type="ECO:0000256" key="2">
    <source>
        <dbReference type="ARBA" id="ARBA00022525"/>
    </source>
</evidence>
<keyword evidence="6" id="KW-0812">Transmembrane</keyword>
<evidence type="ECO:0000259" key="7">
    <source>
        <dbReference type="PROSITE" id="PS50835"/>
    </source>
</evidence>
<dbReference type="InterPro" id="IPR041033">
    <property type="entry name" value="SpaA_PFL_dom_1"/>
</dbReference>